<protein>
    <recommendedName>
        <fullName evidence="9">G-protein coupled receptors family 1 profile domain-containing protein</fullName>
    </recommendedName>
</protein>
<evidence type="ECO:0000256" key="2">
    <source>
        <dbReference type="ARBA" id="ARBA00022475"/>
    </source>
</evidence>
<evidence type="ECO:0000256" key="5">
    <source>
        <dbReference type="ARBA" id="ARBA00023040"/>
    </source>
</evidence>
<dbReference type="SUPFAM" id="SSF81321">
    <property type="entry name" value="Family A G protein-coupled receptor-like"/>
    <property type="match status" value="1"/>
</dbReference>
<evidence type="ECO:0000256" key="4">
    <source>
        <dbReference type="ARBA" id="ARBA00022989"/>
    </source>
</evidence>
<evidence type="ECO:0000259" key="9">
    <source>
        <dbReference type="PROSITE" id="PS50262"/>
    </source>
</evidence>
<feature type="domain" description="G-protein coupled receptors family 1 profile" evidence="9">
    <location>
        <begin position="59"/>
        <end position="121"/>
    </location>
</feature>
<dbReference type="GO" id="GO:0004930">
    <property type="term" value="F:G protein-coupled receptor activity"/>
    <property type="evidence" value="ECO:0007669"/>
    <property type="project" value="UniProtKB-KW"/>
</dbReference>
<keyword evidence="7" id="KW-0675">Receptor</keyword>
<comment type="caution">
    <text evidence="10">The sequence shown here is derived from an EMBL/GenBank/DDBJ whole genome shotgun (WGS) entry which is preliminary data.</text>
</comment>
<keyword evidence="3" id="KW-0812">Transmembrane</keyword>
<dbReference type="PROSITE" id="PS50262">
    <property type="entry name" value="G_PROTEIN_RECEP_F1_2"/>
    <property type="match status" value="1"/>
</dbReference>
<keyword evidence="2" id="KW-1003">Cell membrane</keyword>
<accession>A0AAN8CRX2</accession>
<dbReference type="AlphaFoldDB" id="A0AAN8CRX2"/>
<keyword evidence="6" id="KW-0472">Membrane</keyword>
<dbReference type="EMBL" id="JAULUE010002048">
    <property type="protein sequence ID" value="KAK5909117.1"/>
    <property type="molecule type" value="Genomic_DNA"/>
</dbReference>
<evidence type="ECO:0000313" key="10">
    <source>
        <dbReference type="EMBL" id="KAK5909117.1"/>
    </source>
</evidence>
<keyword evidence="8" id="KW-0807">Transducer</keyword>
<evidence type="ECO:0000256" key="1">
    <source>
        <dbReference type="ARBA" id="ARBA00004651"/>
    </source>
</evidence>
<keyword evidence="11" id="KW-1185">Reference proteome</keyword>
<evidence type="ECO:0000256" key="8">
    <source>
        <dbReference type="ARBA" id="ARBA00023224"/>
    </source>
</evidence>
<reference evidence="10 11" key="1">
    <citation type="journal article" date="2023" name="Mol. Biol. Evol.">
        <title>Genomics of Secondarily Temperate Adaptation in the Only Non-Antarctic Icefish.</title>
        <authorList>
            <person name="Rivera-Colon A.G."/>
            <person name="Rayamajhi N."/>
            <person name="Minhas B.F."/>
            <person name="Madrigal G."/>
            <person name="Bilyk K.T."/>
            <person name="Yoon V."/>
            <person name="Hune M."/>
            <person name="Gregory S."/>
            <person name="Cheng C.H.C."/>
            <person name="Catchen J.M."/>
        </authorList>
    </citation>
    <scope>NUCLEOTIDE SEQUENCE [LARGE SCALE GENOMIC DNA]</scope>
    <source>
        <strain evidence="10">JC2023a</strain>
    </source>
</reference>
<name>A0AAN8CRX2_9TELE</name>
<sequence>MKPLELSSQFGNSSNDSGSCVGGPARGYHCAPVPRLLPGLPPQHLQPLGVLFYFAMGSHWPFGRFLCQVKIALLSSHFYGGTIFLTLISIHRYAAVVHFNRRGLVSAAPPVSHLRFDASSK</sequence>
<dbReference type="InterPro" id="IPR000276">
    <property type="entry name" value="GPCR_Rhodpsn"/>
</dbReference>
<dbReference type="Gene3D" id="1.20.1070.10">
    <property type="entry name" value="Rhodopsin 7-helix transmembrane proteins"/>
    <property type="match status" value="1"/>
</dbReference>
<gene>
    <name evidence="10" type="ORF">CesoFtcFv8_003076</name>
</gene>
<keyword evidence="5" id="KW-0297">G-protein coupled receptor</keyword>
<proteinExistence type="predicted"/>
<evidence type="ECO:0000313" key="11">
    <source>
        <dbReference type="Proteomes" id="UP001335648"/>
    </source>
</evidence>
<comment type="subcellular location">
    <subcellularLocation>
        <location evidence="1">Cell membrane</location>
        <topology evidence="1">Multi-pass membrane protein</topology>
    </subcellularLocation>
</comment>
<keyword evidence="4" id="KW-1133">Transmembrane helix</keyword>
<dbReference type="InterPro" id="IPR017452">
    <property type="entry name" value="GPCR_Rhodpsn_7TM"/>
</dbReference>
<dbReference type="PANTHER" id="PTHR24231">
    <property type="entry name" value="PURINOCEPTOR-RELATED G-PROTEIN COUPLED RECEPTOR"/>
    <property type="match status" value="1"/>
</dbReference>
<dbReference type="Pfam" id="PF00001">
    <property type="entry name" value="7tm_1"/>
    <property type="match status" value="1"/>
</dbReference>
<dbReference type="PROSITE" id="PS00237">
    <property type="entry name" value="G_PROTEIN_RECEP_F1_1"/>
    <property type="match status" value="1"/>
</dbReference>
<dbReference type="PANTHER" id="PTHR24231:SF35">
    <property type="entry name" value="P2Y PURINOCEPTOR 4-LIKE"/>
    <property type="match status" value="1"/>
</dbReference>
<dbReference type="Proteomes" id="UP001335648">
    <property type="component" value="Unassembled WGS sequence"/>
</dbReference>
<evidence type="ECO:0000256" key="7">
    <source>
        <dbReference type="ARBA" id="ARBA00023170"/>
    </source>
</evidence>
<evidence type="ECO:0000256" key="3">
    <source>
        <dbReference type="ARBA" id="ARBA00022692"/>
    </source>
</evidence>
<evidence type="ECO:0000256" key="6">
    <source>
        <dbReference type="ARBA" id="ARBA00023136"/>
    </source>
</evidence>
<organism evidence="10 11">
    <name type="scientific">Champsocephalus esox</name>
    <name type="common">pike icefish</name>
    <dbReference type="NCBI Taxonomy" id="159716"/>
    <lineage>
        <taxon>Eukaryota</taxon>
        <taxon>Metazoa</taxon>
        <taxon>Chordata</taxon>
        <taxon>Craniata</taxon>
        <taxon>Vertebrata</taxon>
        <taxon>Euteleostomi</taxon>
        <taxon>Actinopterygii</taxon>
        <taxon>Neopterygii</taxon>
        <taxon>Teleostei</taxon>
        <taxon>Neoteleostei</taxon>
        <taxon>Acanthomorphata</taxon>
        <taxon>Eupercaria</taxon>
        <taxon>Perciformes</taxon>
        <taxon>Notothenioidei</taxon>
        <taxon>Channichthyidae</taxon>
        <taxon>Champsocephalus</taxon>
    </lineage>
</organism>
<dbReference type="GO" id="GO:0005886">
    <property type="term" value="C:plasma membrane"/>
    <property type="evidence" value="ECO:0007669"/>
    <property type="project" value="UniProtKB-SubCell"/>
</dbReference>